<protein>
    <submittedName>
        <fullName evidence="1">BTB And C-terminal Kelch domain containing protein</fullName>
    </submittedName>
</protein>
<dbReference type="SMART" id="SM00875">
    <property type="entry name" value="BACK"/>
    <property type="match status" value="1"/>
</dbReference>
<dbReference type="Pfam" id="PF07707">
    <property type="entry name" value="BACK"/>
    <property type="match status" value="1"/>
</dbReference>
<dbReference type="Gene3D" id="3.30.710.10">
    <property type="entry name" value="Potassium Channel Kv1.1, Chain A"/>
    <property type="match status" value="1"/>
</dbReference>
<dbReference type="PANTHER" id="PTHR24410">
    <property type="entry name" value="HL07962P-RELATED"/>
    <property type="match status" value="1"/>
</dbReference>
<dbReference type="InterPro" id="IPR011705">
    <property type="entry name" value="BACK"/>
</dbReference>
<reference evidence="1" key="2">
    <citation type="submission" date="2022-06" db="UniProtKB">
        <authorList>
            <consortium name="EnsemblMetazoa"/>
        </authorList>
    </citation>
    <scope>IDENTIFICATION</scope>
    <source>
        <strain evidence="1">PS312</strain>
    </source>
</reference>
<dbReference type="PANTHER" id="PTHR24410:SF47">
    <property type="entry name" value="BTB DOMAIN-CONTAINING PROTEIN"/>
    <property type="match status" value="1"/>
</dbReference>
<evidence type="ECO:0000313" key="2">
    <source>
        <dbReference type="Proteomes" id="UP000005239"/>
    </source>
</evidence>
<organism evidence="1 2">
    <name type="scientific">Pristionchus pacificus</name>
    <name type="common">Parasitic nematode worm</name>
    <dbReference type="NCBI Taxonomy" id="54126"/>
    <lineage>
        <taxon>Eukaryota</taxon>
        <taxon>Metazoa</taxon>
        <taxon>Ecdysozoa</taxon>
        <taxon>Nematoda</taxon>
        <taxon>Chromadorea</taxon>
        <taxon>Rhabditida</taxon>
        <taxon>Rhabditina</taxon>
        <taxon>Diplogasteromorpha</taxon>
        <taxon>Diplogasteroidea</taxon>
        <taxon>Neodiplogasteridae</taxon>
        <taxon>Pristionchus</taxon>
    </lineage>
</organism>
<dbReference type="AlphaFoldDB" id="A0A2A6B970"/>
<evidence type="ECO:0000313" key="1">
    <source>
        <dbReference type="EnsemblMetazoa" id="PPA35580.1"/>
    </source>
</evidence>
<dbReference type="SUPFAM" id="SSF54695">
    <property type="entry name" value="POZ domain"/>
    <property type="match status" value="1"/>
</dbReference>
<dbReference type="SMART" id="SM00225">
    <property type="entry name" value="BTB"/>
    <property type="match status" value="1"/>
</dbReference>
<dbReference type="EnsemblMetazoa" id="PPA35580.1">
    <property type="protein sequence ID" value="PPA35580.1"/>
    <property type="gene ID" value="WBGene00273949"/>
</dbReference>
<keyword evidence="2" id="KW-1185">Reference proteome</keyword>
<dbReference type="Proteomes" id="UP000005239">
    <property type="component" value="Unassembled WGS sequence"/>
</dbReference>
<dbReference type="PROSITE" id="PS50097">
    <property type="entry name" value="BTB"/>
    <property type="match status" value="1"/>
</dbReference>
<dbReference type="OrthoDB" id="2359033at2759"/>
<sequence>MTSDQSITDRVINRLPVREDEPCGIDCFGDDRDSLNDLAKYYNNAHLSDVNLVLGDQIYASHRLILAKGSEVFDRMLSQRWNGEEKDVSIVEDPSTIRYFPSFLRFLYCNHVVLHHENVLPILILADKYNVASLKRVCVEYAISSVIPHTDLREIFNTWFSYSTKVFHQKLTLACVDVIAPKMHEIISTPEWEKTWESLDRDQLIELLKSNSLSVKNEFSMWEALLRWLSSSNHSERRGPTAAPLLSQLIPMIRFSMLSPQEISIVEDSILAKTHGKILEPLIGKAYKAHAVALTTKARDCTDLSSLLRDYSDLRWDRRFVLKRDQLERGLDHEFKMTTRSPTIPIYSWSWTLRLSTQGSFSSTSPTEDSLRIFLNGESIDHPRHVEFLVSFVDDRKVIKSIVGKNQFTKSRYSCELEMGEKISIRELATSSSKLLNEGELHIQITIRPLNGLEV</sequence>
<dbReference type="SUPFAM" id="SSF49599">
    <property type="entry name" value="TRAF domain-like"/>
    <property type="match status" value="1"/>
</dbReference>
<proteinExistence type="predicted"/>
<gene>
    <name evidence="1" type="primary">WBGene00273949</name>
</gene>
<dbReference type="InterPro" id="IPR011333">
    <property type="entry name" value="SKP1/BTB/POZ_sf"/>
</dbReference>
<dbReference type="Pfam" id="PF00651">
    <property type="entry name" value="BTB"/>
    <property type="match status" value="1"/>
</dbReference>
<accession>A0A2A6B970</accession>
<accession>A0A8R1YT35</accession>
<dbReference type="CDD" id="cd18292">
    <property type="entry name" value="BTB_POZ_BTBD17"/>
    <property type="match status" value="1"/>
</dbReference>
<reference evidence="2" key="1">
    <citation type="journal article" date="2008" name="Nat. Genet.">
        <title>The Pristionchus pacificus genome provides a unique perspective on nematode lifestyle and parasitism.</title>
        <authorList>
            <person name="Dieterich C."/>
            <person name="Clifton S.W."/>
            <person name="Schuster L.N."/>
            <person name="Chinwalla A."/>
            <person name="Delehaunty K."/>
            <person name="Dinkelacker I."/>
            <person name="Fulton L."/>
            <person name="Fulton R."/>
            <person name="Godfrey J."/>
            <person name="Minx P."/>
            <person name="Mitreva M."/>
            <person name="Roeseler W."/>
            <person name="Tian H."/>
            <person name="Witte H."/>
            <person name="Yang S.P."/>
            <person name="Wilson R.K."/>
            <person name="Sommer R.J."/>
        </authorList>
    </citation>
    <scope>NUCLEOTIDE SEQUENCE [LARGE SCALE GENOMIC DNA]</scope>
    <source>
        <strain evidence="2">PS312</strain>
    </source>
</reference>
<dbReference type="Gene3D" id="1.25.40.420">
    <property type="match status" value="1"/>
</dbReference>
<dbReference type="InterPro" id="IPR051481">
    <property type="entry name" value="BTB-POZ/Galectin-3-binding"/>
</dbReference>
<name>A0A2A6B970_PRIPA</name>
<dbReference type="InterPro" id="IPR000210">
    <property type="entry name" value="BTB/POZ_dom"/>
</dbReference>